<proteinExistence type="predicted"/>
<sequence length="357" mass="37637">MTTALDGPDLSPALAGLRYLRTVDRSLLHRSSLSEVFLTDARRVGERRYLAAAQLPPSHAYYTDHALRVPAPDPLLLLEVVRQAETYGGHAYFAVPATTKFILRSWTVRLPGLLAAGATGSDAVALDVRTGGRRGLPGRLRALTYDTAVYLGGVAVGEVVIDVGYLSGESYRQLRVDRRGGAAPPSSVDMAVPAPGVPARLVGRGNQANVVLAEAEVDAEHAVAALRVPVDNRSMFDHAQDHVPGMVLMEAARQLCLLAGEDYFAASPARTAVVGFDFSFSRYAELDASTAITLFRPTNAEPVLAAALPDVRTYPVQFAQHGEAIAVGTMSTATFTTAALAGPAITAVPVVAPGAGR</sequence>
<dbReference type="EMBL" id="JAMTCO010000013">
    <property type="protein sequence ID" value="MCP2272608.1"/>
    <property type="molecule type" value="Genomic_DNA"/>
</dbReference>
<dbReference type="RefSeq" id="WP_253889532.1">
    <property type="nucleotide sequence ID" value="NZ_BAAAVB010000008.1"/>
</dbReference>
<feature type="domain" description="A-factor biosynthesis hotdog" evidence="1">
    <location>
        <begin position="28"/>
        <end position="160"/>
    </location>
</feature>
<feature type="domain" description="A-factor biosynthesis hotdog" evidence="1">
    <location>
        <begin position="201"/>
        <end position="332"/>
    </location>
</feature>
<dbReference type="Proteomes" id="UP001205185">
    <property type="component" value="Unassembled WGS sequence"/>
</dbReference>
<comment type="caution">
    <text evidence="2">The sequence shown here is derived from an EMBL/GenBank/DDBJ whole genome shotgun (WGS) entry which is preliminary data.</text>
</comment>
<dbReference type="InterPro" id="IPR047757">
    <property type="entry name" value="AfsA-like"/>
</dbReference>
<evidence type="ECO:0000313" key="3">
    <source>
        <dbReference type="Proteomes" id="UP001205185"/>
    </source>
</evidence>
<reference evidence="2 3" key="1">
    <citation type="submission" date="2022-06" db="EMBL/GenBank/DDBJ databases">
        <title>Genomic Encyclopedia of Archaeal and Bacterial Type Strains, Phase II (KMG-II): from individual species to whole genera.</title>
        <authorList>
            <person name="Goeker M."/>
        </authorList>
    </citation>
    <scope>NUCLEOTIDE SEQUENCE [LARGE SCALE GENOMIC DNA]</scope>
    <source>
        <strain evidence="2 3">DSM 44255</strain>
    </source>
</reference>
<dbReference type="Pfam" id="PF03756">
    <property type="entry name" value="AfsA"/>
    <property type="match status" value="2"/>
</dbReference>
<accession>A0ABT1IIX1</accession>
<organism evidence="2 3">
    <name type="scientific">Actinokineospora diospyrosa</name>
    <dbReference type="NCBI Taxonomy" id="103728"/>
    <lineage>
        <taxon>Bacteria</taxon>
        <taxon>Bacillati</taxon>
        <taxon>Actinomycetota</taxon>
        <taxon>Actinomycetes</taxon>
        <taxon>Pseudonocardiales</taxon>
        <taxon>Pseudonocardiaceae</taxon>
        <taxon>Actinokineospora</taxon>
    </lineage>
</organism>
<protein>
    <submittedName>
        <fullName evidence="2">A-factor biosynthesis hotdog domain-containing protein</fullName>
    </submittedName>
</protein>
<gene>
    <name evidence="2" type="ORF">LV75_005134</name>
</gene>
<dbReference type="NCBIfam" id="NF041195">
    <property type="entry name" value="ScbA_BarX_GamBu"/>
    <property type="match status" value="1"/>
</dbReference>
<name>A0ABT1IIX1_9PSEU</name>
<dbReference type="InterPro" id="IPR005509">
    <property type="entry name" value="AfsA_hotdog_dom"/>
</dbReference>
<evidence type="ECO:0000313" key="2">
    <source>
        <dbReference type="EMBL" id="MCP2272608.1"/>
    </source>
</evidence>
<evidence type="ECO:0000259" key="1">
    <source>
        <dbReference type="Pfam" id="PF03756"/>
    </source>
</evidence>
<keyword evidence="3" id="KW-1185">Reference proteome</keyword>